<dbReference type="InterPro" id="IPR032675">
    <property type="entry name" value="LRR_dom_sf"/>
</dbReference>
<proteinExistence type="predicted"/>
<dbReference type="AlphaFoldDB" id="A0A183IMF5"/>
<name>A0A183IMF5_9BILA</name>
<dbReference type="EMBL" id="UZAM01008554">
    <property type="protein sequence ID" value="VDP05433.1"/>
    <property type="molecule type" value="Genomic_DNA"/>
</dbReference>
<keyword evidence="2" id="KW-1185">Reference proteome</keyword>
<dbReference type="SUPFAM" id="SSF52047">
    <property type="entry name" value="RNI-like"/>
    <property type="match status" value="1"/>
</dbReference>
<reference evidence="1 2" key="2">
    <citation type="submission" date="2018-11" db="EMBL/GenBank/DDBJ databases">
        <authorList>
            <consortium name="Pathogen Informatics"/>
        </authorList>
    </citation>
    <scope>NUCLEOTIDE SEQUENCE [LARGE SCALE GENOMIC DNA]</scope>
</reference>
<organism evidence="3">
    <name type="scientific">Soboliphyme baturini</name>
    <dbReference type="NCBI Taxonomy" id="241478"/>
    <lineage>
        <taxon>Eukaryota</taxon>
        <taxon>Metazoa</taxon>
        <taxon>Ecdysozoa</taxon>
        <taxon>Nematoda</taxon>
        <taxon>Enoplea</taxon>
        <taxon>Dorylaimia</taxon>
        <taxon>Dioctophymatida</taxon>
        <taxon>Dioctophymatoidea</taxon>
        <taxon>Soboliphymatidae</taxon>
        <taxon>Soboliphyme</taxon>
    </lineage>
</organism>
<evidence type="ECO:0000313" key="3">
    <source>
        <dbReference type="WBParaSite" id="SBAD_0000499901-mRNA-1"/>
    </source>
</evidence>
<dbReference type="GO" id="GO:0019005">
    <property type="term" value="C:SCF ubiquitin ligase complex"/>
    <property type="evidence" value="ECO:0007669"/>
    <property type="project" value="TreeGrafter"/>
</dbReference>
<reference evidence="3" key="1">
    <citation type="submission" date="2016-06" db="UniProtKB">
        <authorList>
            <consortium name="WormBaseParasite"/>
        </authorList>
    </citation>
    <scope>IDENTIFICATION</scope>
</reference>
<accession>A0A183IMF5</accession>
<dbReference type="Proteomes" id="UP000270296">
    <property type="component" value="Unassembled WGS sequence"/>
</dbReference>
<sequence length="560" mass="62878">MRLLIDICLSFVADNIANSSNIFQVRSLPPLIKSLLLERILRHDSFDADRLIEILDVDFFSNLDYLQLSNCSHLNDRFLFAIAASGCSLREFAFMEAMSTYPDGVTEHGIASVLAEQKHLECLKLISRLNFRTGVLNRLSSSCLNTVELIGDAICRCFALNNTLAEKMDFYQRDICHPLYALKLSSTDSQTDKFYFVMLAINNPTITTLCLKDVALDIDDCYSLFVALRKTLRHLEVDVIRYYAFCERTHCYSGRDFVTFLEMANRLCSLSFLQCRCIYDDFQEAHVCLTSSSLVKLNLQGHLFKQSLLLPCNLEVLKISLDGHENENYFGVLQSLPYLRKLYIRLSDNFVMSSPNFQSLFTKLGERIVSITNVGAASFQSITSLVTSYCLNLKTYSLSNNQTSMSTPSGCELFALFADCHRSAKFHHLQLNLERLPAEELRLLCNNCHNLKSLCIRGCQTMDDLSIKLLAECARNVTFLDVSRCSNVSDVGIVAIAAHCQYLEAVYLLGTSAGDPGVVALARQCGRLKICGVEDSQISPVTSDLLRHFGIKQLSSSTSL</sequence>
<evidence type="ECO:0000313" key="1">
    <source>
        <dbReference type="EMBL" id="VDP05433.1"/>
    </source>
</evidence>
<dbReference type="WBParaSite" id="SBAD_0000499901-mRNA-1">
    <property type="protein sequence ID" value="SBAD_0000499901-mRNA-1"/>
    <property type="gene ID" value="SBAD_0000499901"/>
</dbReference>
<dbReference type="Gene3D" id="3.80.10.10">
    <property type="entry name" value="Ribonuclease Inhibitor"/>
    <property type="match status" value="1"/>
</dbReference>
<dbReference type="OrthoDB" id="10257471at2759"/>
<dbReference type="GO" id="GO:0031146">
    <property type="term" value="P:SCF-dependent proteasomal ubiquitin-dependent protein catabolic process"/>
    <property type="evidence" value="ECO:0007669"/>
    <property type="project" value="TreeGrafter"/>
</dbReference>
<dbReference type="SMART" id="SM00367">
    <property type="entry name" value="LRR_CC"/>
    <property type="match status" value="3"/>
</dbReference>
<protein>
    <submittedName>
        <fullName evidence="3">F-box domain-containing protein</fullName>
    </submittedName>
</protein>
<dbReference type="InterPro" id="IPR006553">
    <property type="entry name" value="Leu-rich_rpt_Cys-con_subtyp"/>
</dbReference>
<evidence type="ECO:0000313" key="2">
    <source>
        <dbReference type="Proteomes" id="UP000270296"/>
    </source>
</evidence>
<gene>
    <name evidence="1" type="ORF">SBAD_LOCUS4801</name>
</gene>
<dbReference type="PANTHER" id="PTHR13318">
    <property type="entry name" value="PARTNER OF PAIRED, ISOFORM B-RELATED"/>
    <property type="match status" value="1"/>
</dbReference>